<evidence type="ECO:0000313" key="2">
    <source>
        <dbReference type="Proteomes" id="UP001202289"/>
    </source>
</evidence>
<gene>
    <name evidence="1" type="primary">purD</name>
    <name evidence="1" type="ORF">M3215_07890</name>
</gene>
<name>A0ACC6A581_9BACI</name>
<organism evidence="1 2">
    <name type="scientific">Bacillus cytotoxicus</name>
    <dbReference type="NCBI Taxonomy" id="580165"/>
    <lineage>
        <taxon>Bacteria</taxon>
        <taxon>Bacillati</taxon>
        <taxon>Bacillota</taxon>
        <taxon>Bacilli</taxon>
        <taxon>Bacillales</taxon>
        <taxon>Bacillaceae</taxon>
        <taxon>Bacillus</taxon>
        <taxon>Bacillus cereus group</taxon>
    </lineage>
</organism>
<dbReference type="EC" id="6.3.4.13" evidence="1"/>
<sequence length="420" mass="45304">MNVLVIGRGGREHALAWKFAGSKQVETVYVAPGNEGMKDVATPVAIDENDFDVLIAFAKENNVGLTFVGPEIPLMNGIVDRFEEEGLRVFGPNKAAAVIEGSKAFTKELMKKYDIPTAAYETFTNYEEAVAYIEKVGAPIVIKADGLAAGKGVTVAMTLEEALQAVKEMLQDVKFGEASKKVVIEEFLDGQEFSLMAFVNGTTVHPMVIAQDHKRAFDGDKGPNTGGMGAYSPVPQIPESAVAEAIETVLYPTAAAMIQEGRSFTGILYAGLILTSEGPKVIEFNARFGDPETEVILPRLESDLVDVCNHVLDGKELTLDWSEEAVIGVVLASKGYPESYEKGAVIKGLETLEDVIVFHAGTDVKDGEFVTNGGRVLFVACKETDLQAAKDKVYKEIAKIEGDGLFYRSDIGYRAVGQTL</sequence>
<accession>A0ACC6A581</accession>
<proteinExistence type="predicted"/>
<protein>
    <submittedName>
        <fullName evidence="1">Phosphoribosylamine--glycine ligase</fullName>
        <ecNumber evidence="1">6.3.4.13</ecNumber>
    </submittedName>
</protein>
<dbReference type="EMBL" id="JAMBOP010000007">
    <property type="protein sequence ID" value="MCM3735739.1"/>
    <property type="molecule type" value="Genomic_DNA"/>
</dbReference>
<reference evidence="1" key="1">
    <citation type="submission" date="2022-05" db="EMBL/GenBank/DDBJ databases">
        <title>Comparative Genomics of Spacecraft Associated Microbes.</title>
        <authorList>
            <person name="Tran M.T."/>
            <person name="Wright A."/>
            <person name="Seuylemezian A."/>
            <person name="Eisen J."/>
            <person name="Coil D."/>
        </authorList>
    </citation>
    <scope>NUCLEOTIDE SEQUENCE</scope>
    <source>
        <strain evidence="1">FAIRING 10M-2.2</strain>
    </source>
</reference>
<comment type="caution">
    <text evidence="1">The sequence shown here is derived from an EMBL/GenBank/DDBJ whole genome shotgun (WGS) entry which is preliminary data.</text>
</comment>
<dbReference type="Proteomes" id="UP001202289">
    <property type="component" value="Unassembled WGS sequence"/>
</dbReference>
<keyword evidence="2" id="KW-1185">Reference proteome</keyword>
<keyword evidence="1" id="KW-0436">Ligase</keyword>
<evidence type="ECO:0000313" key="1">
    <source>
        <dbReference type="EMBL" id="MCM3735739.1"/>
    </source>
</evidence>